<sequence>MATNNRAKDPYVGLWITTDGHIRHNLFPTVAMTKRAAAEKCIPGCSHDIGYSFTQPGHD</sequence>
<comment type="caution">
    <text evidence="1">The sequence shown here is derived from an EMBL/GenBank/DDBJ whole genome shotgun (WGS) entry which is preliminary data.</text>
</comment>
<dbReference type="InterPro" id="IPR038646">
    <property type="entry name" value="Atu4866-like_sf"/>
</dbReference>
<gene>
    <name evidence="1" type="ORF">A8145_28330</name>
</gene>
<reference evidence="1 2" key="1">
    <citation type="submission" date="2016-05" db="EMBL/GenBank/DDBJ databases">
        <authorList>
            <person name="Ramsay J.P."/>
        </authorList>
    </citation>
    <scope>NUCLEOTIDE SEQUENCE [LARGE SCALE GENOMIC DNA]</scope>
    <source>
        <strain evidence="1 2">NZP2042</strain>
    </source>
</reference>
<organism evidence="1 2">
    <name type="scientific">Rhizobium loti</name>
    <name type="common">Mesorhizobium loti</name>
    <dbReference type="NCBI Taxonomy" id="381"/>
    <lineage>
        <taxon>Bacteria</taxon>
        <taxon>Pseudomonadati</taxon>
        <taxon>Pseudomonadota</taxon>
        <taxon>Alphaproteobacteria</taxon>
        <taxon>Hyphomicrobiales</taxon>
        <taxon>Phyllobacteriaceae</taxon>
        <taxon>Mesorhizobium</taxon>
    </lineage>
</organism>
<name>A0AA91F6V6_RHILI</name>
<evidence type="ECO:0000313" key="2">
    <source>
        <dbReference type="Proteomes" id="UP000093737"/>
    </source>
</evidence>
<proteinExistence type="predicted"/>
<protein>
    <submittedName>
        <fullName evidence="1">Uncharacterized protein</fullName>
    </submittedName>
</protein>
<dbReference type="AlphaFoldDB" id="A0AA91F6V6"/>
<dbReference type="Proteomes" id="UP000093737">
    <property type="component" value="Unassembled WGS sequence"/>
</dbReference>
<accession>A0AA91F6V6</accession>
<evidence type="ECO:0000313" key="1">
    <source>
        <dbReference type="EMBL" id="OBQ70592.1"/>
    </source>
</evidence>
<dbReference type="RefSeq" id="WP_056567755.1">
    <property type="nucleotide sequence ID" value="NZ_CP033334.1"/>
</dbReference>
<dbReference type="Gene3D" id="2.40.128.290">
    <property type="entry name" value="Uncharacterised protein Atu4866, PF11512"/>
    <property type="match status" value="1"/>
</dbReference>
<dbReference type="EMBL" id="LYTK01000003">
    <property type="protein sequence ID" value="OBQ70592.1"/>
    <property type="molecule type" value="Genomic_DNA"/>
</dbReference>